<protein>
    <submittedName>
        <fullName evidence="3">Phenylacetate-CoA oxygenase complex, PaaJ subunit</fullName>
    </submittedName>
</protein>
<organism evidence="3 4">
    <name type="scientific">Psychroflexus torquis (strain ATCC 700755 / CIP 106069 / ACAM 623)</name>
    <dbReference type="NCBI Taxonomy" id="313595"/>
    <lineage>
        <taxon>Bacteria</taxon>
        <taxon>Pseudomonadati</taxon>
        <taxon>Bacteroidota</taxon>
        <taxon>Flavobacteriia</taxon>
        <taxon>Flavobacteriales</taxon>
        <taxon>Flavobacteriaceae</taxon>
        <taxon>Psychroflexus</taxon>
    </lineage>
</organism>
<reference evidence="3" key="1">
    <citation type="submission" date="2006-03" db="EMBL/GenBank/DDBJ databases">
        <authorList>
            <person name="Bowman J."/>
            <person name="Ferriera S."/>
            <person name="Johnson J."/>
            <person name="Kravitz S."/>
            <person name="Halpern A."/>
            <person name="Remington K."/>
            <person name="Beeson K."/>
            <person name="Tran B."/>
            <person name="Rogers Y.-H."/>
            <person name="Friedman R."/>
            <person name="Venter J.C."/>
        </authorList>
    </citation>
    <scope>NUCLEOTIDE SEQUENCE [LARGE SCALE GENOMIC DNA]</scope>
    <source>
        <strain evidence="3">ATCC 700755</strain>
    </source>
</reference>
<dbReference type="NCBIfam" id="TIGR02159">
    <property type="entry name" value="PA_CoA_Oxy4"/>
    <property type="match status" value="1"/>
</dbReference>
<evidence type="ECO:0000313" key="4">
    <source>
        <dbReference type="Proteomes" id="UP000008514"/>
    </source>
</evidence>
<dbReference type="PANTHER" id="PTHR42831:SF3">
    <property type="entry name" value="1,2-PHENYLACETYL-COA EPOXIDASE, SUBUNIT D-RELATED"/>
    <property type="match status" value="1"/>
</dbReference>
<dbReference type="EMBL" id="CP003879">
    <property type="protein sequence ID" value="AFU67797.1"/>
    <property type="molecule type" value="Genomic_DNA"/>
</dbReference>
<dbReference type="PANTHER" id="PTHR42831">
    <property type="entry name" value="FE-S PROTEIN MATURATION AUXILIARY FACTOR YITW"/>
    <property type="match status" value="1"/>
</dbReference>
<feature type="domain" description="MIP18 family-like" evidence="1">
    <location>
        <begin position="9"/>
        <end position="71"/>
    </location>
</feature>
<accession>K4IB06</accession>
<feature type="domain" description="PaaD zinc beta ribbon" evidence="2">
    <location>
        <begin position="112"/>
        <end position="162"/>
    </location>
</feature>
<evidence type="ECO:0000259" key="2">
    <source>
        <dbReference type="Pfam" id="PF23451"/>
    </source>
</evidence>
<dbReference type="Pfam" id="PF01883">
    <property type="entry name" value="FeS_assembly_P"/>
    <property type="match status" value="1"/>
</dbReference>
<dbReference type="HOGENOM" id="CLU_082133_0_0_10"/>
<dbReference type="Pfam" id="PF23451">
    <property type="entry name" value="Zn_ribbon_PaaD"/>
    <property type="match status" value="1"/>
</dbReference>
<dbReference type="InterPro" id="IPR052339">
    <property type="entry name" value="Fe-S_Maturation_MIP18"/>
</dbReference>
<dbReference type="Gene3D" id="3.30.300.130">
    <property type="entry name" value="Fe-S cluster assembly (FSCA)"/>
    <property type="match status" value="1"/>
</dbReference>
<dbReference type="InterPro" id="IPR002744">
    <property type="entry name" value="MIP18-like"/>
</dbReference>
<dbReference type="STRING" id="313595.P700755_000802"/>
<keyword evidence="4" id="KW-1185">Reference proteome</keyword>
<dbReference type="AlphaFoldDB" id="K4IB06"/>
<gene>
    <name evidence="3" type="ordered locus">P700755_000802</name>
</gene>
<name>K4IB06_PSYTT</name>
<dbReference type="KEGG" id="ptq:P700755_000802"/>
<dbReference type="OrthoDB" id="3684942at2"/>
<dbReference type="InterPro" id="IPR056572">
    <property type="entry name" value="Zn_ribbon_PaaD"/>
</dbReference>
<evidence type="ECO:0000313" key="3">
    <source>
        <dbReference type="EMBL" id="AFU67797.1"/>
    </source>
</evidence>
<dbReference type="Proteomes" id="UP000008514">
    <property type="component" value="Chromosome"/>
</dbReference>
<reference evidence="3" key="2">
    <citation type="submission" date="2012-09" db="EMBL/GenBank/DDBJ databases">
        <title>The complete sequence of Psychroflexus torquis an extreme psychrophile from sea-ice that is stimulated by light.</title>
        <authorList>
            <person name="Feng S."/>
            <person name="Powell S.M."/>
            <person name="Bowman J.P."/>
        </authorList>
    </citation>
    <scope>NUCLEOTIDE SEQUENCE [LARGE SCALE GENOMIC DNA]</scope>
    <source>
        <strain evidence="3">ATCC 700755</strain>
    </source>
</reference>
<dbReference type="InterPro" id="IPR034904">
    <property type="entry name" value="FSCA_dom_sf"/>
</dbReference>
<dbReference type="eggNOG" id="COG2151">
    <property type="taxonomic scope" value="Bacteria"/>
</dbReference>
<dbReference type="RefSeq" id="WP_015023414.1">
    <property type="nucleotide sequence ID" value="NC_018721.1"/>
</dbReference>
<proteinExistence type="predicted"/>
<sequence>MTEDVYIEAELFSILKSVPDPEIPVLSIIDLGVVRSAYLKGENVFVEITPTYSGCPAMDVIGDDIKTELKKHGYIPKVKLILSPAWTTDWMTDEGKQALRDYGIAPPMDATSDKEALLGNKRVISCPQCESKNTRLVSQFGSTACKAMFKCEDCEETFDYFKCLT</sequence>
<dbReference type="InterPro" id="IPR011883">
    <property type="entry name" value="PaaD-like"/>
</dbReference>
<dbReference type="SUPFAM" id="SSF117916">
    <property type="entry name" value="Fe-S cluster assembly (FSCA) domain-like"/>
    <property type="match status" value="1"/>
</dbReference>
<evidence type="ECO:0000259" key="1">
    <source>
        <dbReference type="Pfam" id="PF01883"/>
    </source>
</evidence>